<dbReference type="Proteomes" id="UP001596417">
    <property type="component" value="Unassembled WGS sequence"/>
</dbReference>
<dbReference type="EMBL" id="JBHTAX010000001">
    <property type="protein sequence ID" value="MFC7190773.1"/>
    <property type="molecule type" value="Genomic_DNA"/>
</dbReference>
<dbReference type="AlphaFoldDB" id="A0ABD5YN32"/>
<feature type="compositionally biased region" description="Low complexity" evidence="1">
    <location>
        <begin position="171"/>
        <end position="181"/>
    </location>
</feature>
<protein>
    <recommendedName>
        <fullName evidence="4">Polyprenyl synthetase</fullName>
    </recommendedName>
</protein>
<name>A0ABD5YN32_9EURY</name>
<dbReference type="InterPro" id="IPR055538">
    <property type="entry name" value="DUF7114"/>
</dbReference>
<reference evidence="2 3" key="1">
    <citation type="journal article" date="2019" name="Int. J. Syst. Evol. Microbiol.">
        <title>The Global Catalogue of Microorganisms (GCM) 10K type strain sequencing project: providing services to taxonomists for standard genome sequencing and annotation.</title>
        <authorList>
            <consortium name="The Broad Institute Genomics Platform"/>
            <consortium name="The Broad Institute Genome Sequencing Center for Infectious Disease"/>
            <person name="Wu L."/>
            <person name="Ma J."/>
        </authorList>
    </citation>
    <scope>NUCLEOTIDE SEQUENCE [LARGE SCALE GENOMIC DNA]</scope>
    <source>
        <strain evidence="2 3">RDMS1</strain>
    </source>
</reference>
<keyword evidence="3" id="KW-1185">Reference proteome</keyword>
<accession>A0ABD5YN32</accession>
<dbReference type="Pfam" id="PF23426">
    <property type="entry name" value="DUF7114"/>
    <property type="match status" value="1"/>
</dbReference>
<evidence type="ECO:0008006" key="4">
    <source>
        <dbReference type="Google" id="ProtNLM"/>
    </source>
</evidence>
<gene>
    <name evidence="2" type="ORF">ACFQL7_13630</name>
</gene>
<sequence>MMEEAAAVRRAARATVDDIEPARLRDDLLAFIDDVSLAPGVLTLFTARICSGSTDGLEKRAAGVQLIYNGLRLTRQLAREEPWEDSDRTSADMHILAADVLVARGFYLLARTEAAETAVDVVRAFGQHQTNRREQNDSSLDAQLEHDVLELALATGASVANAEGETEADVDGGTNAGTGTDADAVGITPGLRAIADDLAAVCGDTTGFPAPETFLSEAVTTQLTRSVAEASPDS</sequence>
<dbReference type="RefSeq" id="WP_264555937.1">
    <property type="nucleotide sequence ID" value="NZ_CP109979.1"/>
</dbReference>
<dbReference type="GeneID" id="76200423"/>
<comment type="caution">
    <text evidence="2">The sequence shown here is derived from an EMBL/GenBank/DDBJ whole genome shotgun (WGS) entry which is preliminary data.</text>
</comment>
<evidence type="ECO:0000313" key="2">
    <source>
        <dbReference type="EMBL" id="MFC7190773.1"/>
    </source>
</evidence>
<evidence type="ECO:0000256" key="1">
    <source>
        <dbReference type="SAM" id="MobiDB-lite"/>
    </source>
</evidence>
<feature type="region of interest" description="Disordered" evidence="1">
    <location>
        <begin position="160"/>
        <end position="181"/>
    </location>
</feature>
<organism evidence="2 3">
    <name type="scientific">Halocatena marina</name>
    <dbReference type="NCBI Taxonomy" id="2934937"/>
    <lineage>
        <taxon>Archaea</taxon>
        <taxon>Methanobacteriati</taxon>
        <taxon>Methanobacteriota</taxon>
        <taxon>Stenosarchaea group</taxon>
        <taxon>Halobacteria</taxon>
        <taxon>Halobacteriales</taxon>
        <taxon>Natronomonadaceae</taxon>
        <taxon>Halocatena</taxon>
    </lineage>
</organism>
<proteinExistence type="predicted"/>
<evidence type="ECO:0000313" key="3">
    <source>
        <dbReference type="Proteomes" id="UP001596417"/>
    </source>
</evidence>